<accession>D5MIJ0</accession>
<proteinExistence type="predicted"/>
<protein>
    <submittedName>
        <fullName evidence="1">Uncharacterized protein</fullName>
    </submittedName>
</protein>
<dbReference type="EMBL" id="FP565575">
    <property type="protein sequence ID" value="CBE67340.1"/>
    <property type="molecule type" value="Genomic_DNA"/>
</dbReference>
<sequence length="65" mass="7530">MDRLSRGSRPRCIHTPSYRLGFIPCSSSCRIVTPAHAGVQCQDQWKLELIEKTNPQWRDLYAELL</sequence>
<dbReference type="STRING" id="671143.DAMO_0241"/>
<gene>
    <name evidence="1" type="ORF">DAMO_0241</name>
</gene>
<dbReference type="HOGENOM" id="CLU_2841607_0_0_0"/>
<evidence type="ECO:0000313" key="1">
    <source>
        <dbReference type="EMBL" id="CBE67340.1"/>
    </source>
</evidence>
<organism evidence="1 2">
    <name type="scientific">Methylomirabilis oxygeniifera</name>
    <dbReference type="NCBI Taxonomy" id="671143"/>
    <lineage>
        <taxon>Bacteria</taxon>
        <taxon>Candidatus Methylomirabilota</taxon>
        <taxon>Candidatus Methylomirabilia</taxon>
        <taxon>Candidatus Methylomirabilales</taxon>
        <taxon>Candidatus Methylomirabilaceae</taxon>
        <taxon>Candidatus Methylomirabilis</taxon>
    </lineage>
</organism>
<reference evidence="1 2" key="1">
    <citation type="journal article" date="2010" name="Nature">
        <title>Nitrite-driven anaerobic methane oxidation by oxygenic bacteria.</title>
        <authorList>
            <person name="Ettwig K.F."/>
            <person name="Butler M.K."/>
            <person name="Le Paslier D."/>
            <person name="Pelletier E."/>
            <person name="Mangenot S."/>
            <person name="Kuypers M.M.M."/>
            <person name="Schreiber F."/>
            <person name="Dutilh B.E."/>
            <person name="Zedelius J."/>
            <person name="de Beer D."/>
            <person name="Gloerich J."/>
            <person name="Wessels H.J.C.T."/>
            <person name="van Allen T."/>
            <person name="Luesken F."/>
            <person name="Wu M."/>
            <person name="van de Pas-Schoonen K.T."/>
            <person name="Op den Camp H.J.M."/>
            <person name="Janssen-Megens E.M."/>
            <person name="Francoijs K-J."/>
            <person name="Stunnenberg H."/>
            <person name="Weissenbach J."/>
            <person name="Jetten M.S.M."/>
            <person name="Strous M."/>
        </authorList>
    </citation>
    <scope>NUCLEOTIDE SEQUENCE [LARGE SCALE GENOMIC DNA]</scope>
</reference>
<evidence type="ECO:0000313" key="2">
    <source>
        <dbReference type="Proteomes" id="UP000006898"/>
    </source>
</evidence>
<dbReference type="AlphaFoldDB" id="D5MIJ0"/>
<dbReference type="Proteomes" id="UP000006898">
    <property type="component" value="Chromosome"/>
</dbReference>
<name>D5MIJ0_METO1</name>
<dbReference type="KEGG" id="mox:DAMO_0241"/>